<sequence>MSKSQQPSAATSGVRVAGSTNSVSDGMLGGAFPSRAAGKMSSLLGAPLLQRIGFRRQSRTLRDVS</sequence>
<evidence type="ECO:0000256" key="1">
    <source>
        <dbReference type="SAM" id="MobiDB-lite"/>
    </source>
</evidence>
<reference evidence="2 3" key="1">
    <citation type="journal article" date="2014" name="Int. J. Syst. Evol. Microbiol.">
        <title>Description of Galbitalea soli gen. nov., sp. nov., and Frondihabitans sucicola sp. nov.</title>
        <authorList>
            <person name="Kim S.J."/>
            <person name="Lim J.M."/>
            <person name="Ahn J.H."/>
            <person name="Weon H.Y."/>
            <person name="Hamada M."/>
            <person name="Suzuki K."/>
            <person name="Ahn T.Y."/>
            <person name="Kwon S.W."/>
        </authorList>
    </citation>
    <scope>NUCLEOTIDE SEQUENCE [LARGE SCALE GENOMIC DNA]</scope>
    <source>
        <strain evidence="2 3">NBRC 108727</strain>
    </source>
</reference>
<dbReference type="EMBL" id="JAAGWZ010000002">
    <property type="protein sequence ID" value="NEM91589.1"/>
    <property type="molecule type" value="Genomic_DNA"/>
</dbReference>
<accession>A0A7C9PNQ7</accession>
<evidence type="ECO:0000313" key="2">
    <source>
        <dbReference type="EMBL" id="NEM91589.1"/>
    </source>
</evidence>
<protein>
    <submittedName>
        <fullName evidence="2">Uncharacterized protein</fullName>
    </submittedName>
</protein>
<gene>
    <name evidence="2" type="ORF">G3T37_09485</name>
</gene>
<dbReference type="RefSeq" id="WP_163473384.1">
    <property type="nucleotide sequence ID" value="NZ_JAAGWZ010000002.1"/>
</dbReference>
<evidence type="ECO:0000313" key="3">
    <source>
        <dbReference type="Proteomes" id="UP000479756"/>
    </source>
</evidence>
<comment type="caution">
    <text evidence="2">The sequence shown here is derived from an EMBL/GenBank/DDBJ whole genome shotgun (WGS) entry which is preliminary data.</text>
</comment>
<proteinExistence type="predicted"/>
<keyword evidence="3" id="KW-1185">Reference proteome</keyword>
<name>A0A7C9PNQ7_9MICO</name>
<feature type="compositionally biased region" description="Polar residues" evidence="1">
    <location>
        <begin position="1"/>
        <end position="11"/>
    </location>
</feature>
<dbReference type="AlphaFoldDB" id="A0A7C9PNQ7"/>
<dbReference type="Proteomes" id="UP000479756">
    <property type="component" value="Unassembled WGS sequence"/>
</dbReference>
<organism evidence="2 3">
    <name type="scientific">Galbitalea soli</name>
    <dbReference type="NCBI Taxonomy" id="1268042"/>
    <lineage>
        <taxon>Bacteria</taxon>
        <taxon>Bacillati</taxon>
        <taxon>Actinomycetota</taxon>
        <taxon>Actinomycetes</taxon>
        <taxon>Micrococcales</taxon>
        <taxon>Microbacteriaceae</taxon>
        <taxon>Galbitalea</taxon>
    </lineage>
</organism>
<feature type="region of interest" description="Disordered" evidence="1">
    <location>
        <begin position="1"/>
        <end position="23"/>
    </location>
</feature>